<evidence type="ECO:0000313" key="3">
    <source>
        <dbReference type="Proteomes" id="UP000291469"/>
    </source>
</evidence>
<keyword evidence="1" id="KW-0472">Membrane</keyword>
<dbReference type="RefSeq" id="WP_131153803.1">
    <property type="nucleotide sequence ID" value="NZ_CP036402.1"/>
</dbReference>
<gene>
    <name evidence="2" type="ORF">ER308_04085</name>
</gene>
<proteinExistence type="predicted"/>
<evidence type="ECO:0000256" key="1">
    <source>
        <dbReference type="SAM" id="Phobius"/>
    </source>
</evidence>
<accession>A0A411YC92</accession>
<dbReference type="Pfam" id="PF19545">
    <property type="entry name" value="DUF6069"/>
    <property type="match status" value="1"/>
</dbReference>
<keyword evidence="1" id="KW-0812">Transmembrane</keyword>
<organism evidence="2 3">
    <name type="scientific">Egibacter rhizosphaerae</name>
    <dbReference type="NCBI Taxonomy" id="1670831"/>
    <lineage>
        <taxon>Bacteria</taxon>
        <taxon>Bacillati</taxon>
        <taxon>Actinomycetota</taxon>
        <taxon>Nitriliruptoria</taxon>
        <taxon>Egibacterales</taxon>
        <taxon>Egibacteraceae</taxon>
        <taxon>Egibacter</taxon>
    </lineage>
</organism>
<evidence type="ECO:0000313" key="2">
    <source>
        <dbReference type="EMBL" id="QBI18806.1"/>
    </source>
</evidence>
<reference evidence="2 3" key="1">
    <citation type="submission" date="2019-01" db="EMBL/GenBank/DDBJ databases">
        <title>Egibacter rhizosphaerae EGI 80759T.</title>
        <authorList>
            <person name="Chen D.-D."/>
            <person name="Tian Y."/>
            <person name="Jiao J.-Y."/>
            <person name="Zhang X.-T."/>
            <person name="Zhang Y.-G."/>
            <person name="Zhang Y."/>
            <person name="Xiao M."/>
            <person name="Shu W.-S."/>
            <person name="Li W.-J."/>
        </authorList>
    </citation>
    <scope>NUCLEOTIDE SEQUENCE [LARGE SCALE GENOMIC DNA]</scope>
    <source>
        <strain evidence="2 3">EGI 80759</strain>
    </source>
</reference>
<keyword evidence="3" id="KW-1185">Reference proteome</keyword>
<name>A0A411YC92_9ACTN</name>
<dbReference type="Proteomes" id="UP000291469">
    <property type="component" value="Chromosome"/>
</dbReference>
<feature type="transmembrane region" description="Helical" evidence="1">
    <location>
        <begin position="20"/>
        <end position="43"/>
    </location>
</feature>
<dbReference type="InterPro" id="IPR045713">
    <property type="entry name" value="DUF6069"/>
</dbReference>
<protein>
    <submittedName>
        <fullName evidence="2">Uncharacterized protein</fullName>
    </submittedName>
</protein>
<sequence length="151" mass="15179">MHTVSTTTPSPTTIAPRKRAVIRAATVGAVAATVVNVALWGIGRVAGASFVVDPGLGEPNLEVGVIKVILTTLVPFAVGAALLALAARWSRRWVAVLAVVAGVFAVVSAVGPLDGGHDTGTGVLLATMHVTTGAAFVLAAMGVQMLRHAPS</sequence>
<keyword evidence="1" id="KW-1133">Transmembrane helix</keyword>
<feature type="transmembrane region" description="Helical" evidence="1">
    <location>
        <begin position="63"/>
        <end position="86"/>
    </location>
</feature>
<feature type="transmembrane region" description="Helical" evidence="1">
    <location>
        <begin position="123"/>
        <end position="143"/>
    </location>
</feature>
<dbReference type="KEGG" id="erz:ER308_04085"/>
<dbReference type="EMBL" id="CP036402">
    <property type="protein sequence ID" value="QBI18806.1"/>
    <property type="molecule type" value="Genomic_DNA"/>
</dbReference>
<feature type="transmembrane region" description="Helical" evidence="1">
    <location>
        <begin position="93"/>
        <end position="111"/>
    </location>
</feature>
<dbReference type="AlphaFoldDB" id="A0A411YC92"/>